<organism evidence="2 3">
    <name type="scientific">Saguinus oedipus</name>
    <name type="common">Cotton-top tamarin</name>
    <name type="synonym">Oedipomidas oedipus</name>
    <dbReference type="NCBI Taxonomy" id="9490"/>
    <lineage>
        <taxon>Eukaryota</taxon>
        <taxon>Metazoa</taxon>
        <taxon>Chordata</taxon>
        <taxon>Craniata</taxon>
        <taxon>Vertebrata</taxon>
        <taxon>Euteleostomi</taxon>
        <taxon>Mammalia</taxon>
        <taxon>Eutheria</taxon>
        <taxon>Euarchontoglires</taxon>
        <taxon>Primates</taxon>
        <taxon>Haplorrhini</taxon>
        <taxon>Platyrrhini</taxon>
        <taxon>Cebidae</taxon>
        <taxon>Callitrichinae</taxon>
        <taxon>Saguinus</taxon>
    </lineage>
</organism>
<feature type="compositionally biased region" description="Low complexity" evidence="1">
    <location>
        <begin position="138"/>
        <end position="160"/>
    </location>
</feature>
<dbReference type="EMBL" id="JASSZA010000012">
    <property type="protein sequence ID" value="KAK2097093.1"/>
    <property type="molecule type" value="Genomic_DNA"/>
</dbReference>
<evidence type="ECO:0000313" key="2">
    <source>
        <dbReference type="EMBL" id="KAK2097093.1"/>
    </source>
</evidence>
<accession>A0ABQ9UJ66</accession>
<evidence type="ECO:0000313" key="3">
    <source>
        <dbReference type="Proteomes" id="UP001266305"/>
    </source>
</evidence>
<feature type="region of interest" description="Disordered" evidence="1">
    <location>
        <begin position="126"/>
        <end position="187"/>
    </location>
</feature>
<protein>
    <submittedName>
        <fullName evidence="2">Receptor-type tyrosine-protein phosphatase N2</fullName>
    </submittedName>
</protein>
<gene>
    <name evidence="2" type="primary">PTPRN2_3</name>
    <name evidence="2" type="ORF">P7K49_026127</name>
</gene>
<evidence type="ECO:0000256" key="1">
    <source>
        <dbReference type="SAM" id="MobiDB-lite"/>
    </source>
</evidence>
<proteinExistence type="predicted"/>
<sequence length="206" mass="22013">MLPSLVNVPGTSSSCCCECLISSAHCCDRSDPEQQRAFSYSCVGGSRCRTCEAPGLSQDDDPFSESFLTYVAHTSALTYPPGPQAQLPEDLLPWTLSQLQPDELSPKVDSGVDRHHLMAALGAYAARRPPAPPGEGGPEPQYLLHAPPRMPRPLLAPATPQKWPSPLGDPNDSPSTGEAPPKGKCAMFFPHVGSAHCSPPEDAWQE</sequence>
<keyword evidence="3" id="KW-1185">Reference proteome</keyword>
<name>A0ABQ9UJ66_SAGOE</name>
<reference evidence="2 3" key="1">
    <citation type="submission" date="2023-05" db="EMBL/GenBank/DDBJ databases">
        <title>B98-5 Cell Line De Novo Hybrid Assembly: An Optical Mapping Approach.</title>
        <authorList>
            <person name="Kananen K."/>
            <person name="Auerbach J.A."/>
            <person name="Kautto E."/>
            <person name="Blachly J.S."/>
        </authorList>
    </citation>
    <scope>NUCLEOTIDE SEQUENCE [LARGE SCALE GENOMIC DNA]</scope>
    <source>
        <strain evidence="2">B95-8</strain>
        <tissue evidence="2">Cell line</tissue>
    </source>
</reference>
<comment type="caution">
    <text evidence="2">The sequence shown here is derived from an EMBL/GenBank/DDBJ whole genome shotgun (WGS) entry which is preliminary data.</text>
</comment>
<dbReference type="Proteomes" id="UP001266305">
    <property type="component" value="Unassembled WGS sequence"/>
</dbReference>
<keyword evidence="2" id="KW-0675">Receptor</keyword>